<proteinExistence type="predicted"/>
<sequence length="1050" mass="118239">MAIFMKGISRYILTMLVPFLCLSCTDEIPMPAGCGAAGGVDRGKTVRVSLPFSVSGGIRSDIVTRAAGTEDSRLGRIMLFMYENKGKDQSQNKLLGYRIFLNSNEGTVNNEEDGFWTGEGNEGRLNFYAYPGDVYIYLLGNVTGSFLKYFPGMQSEEELKGLTDQEKFFQAVRSTWTGNFNMTDGYLPLAGSVNNSTAACRIGEDGTVTYMDDATGTETRIDSINNPFLLKRLMAKISFTFKSKEGVTFTPRSYQFRHVAEWVSPKFSQDRTDKIGVTDGEQTPFNPQTPNSFLVYVPENMARTQATGITSFHDREKIKKGSSGINLKETQEGHESHYQFENAPENTTYVEVTGHFKGKDNKGMEVEADVKYTIHLGDFSDGNFNNFDVERDHYYKYTVTVNGVDEIIAEVETNRENQPGAEGVVFRKGSKVRVDAHYEAVEMNIRRSVLEQGIYIYCKTPFGTVGEMYYPQKGADDANLRAKEILMPYLGWVKFQKQDTKGELAIYDPKKTQNVFEVLQEVWNENGEGAYYTCFVDEYYYEENPVNKGNVRLNEFVNADDRVFTLATSLQYSKDQQSILADAVYSVNQRSIACFYDLDNFEGNVYGVESVDETGGLYCSERFDQDLSLSENPDKDGRGNTLAQCGANGYGYVNWKKNGYLLQNDGSYKKESGYTTLSYDGQYSYKAWAGRNRDLDGSGTLEENEIRWYVCARDQIIGMWIAEPALPTEAVLCPEDIETLLAGKTSENPVARIHTNSGRSSRLVWSEQGCSFGGEHKRERGNIRCARNLGITQAAKRNTSHTIFPDRYYEYDNTTKTITMNLSSIALRGFTSRELAPHNERSVINRVPKVLQVSSDFLYGKVRQDYCGGHGLWRKSFSKEYYPFITSTAKDAKDAWITEAASYVEQDSKVSSVQTSASWRLPNQRELALIVVAAPELLRKTGAQVDGNTYDYNDTFIYKKECEGNPITGHNWKNRYRASIHCRTRFSINSGLDGNGSYTVYGYCCYYNENGSGQATDTGFLGLMSIGYNNEWLGYGDAGYAGYRCVRDIE</sequence>
<dbReference type="InterPro" id="IPR018247">
    <property type="entry name" value="EF_Hand_1_Ca_BS"/>
</dbReference>
<accession>A0A412YZ69</accession>
<gene>
    <name evidence="1" type="ORF">DWW04_16885</name>
</gene>
<reference evidence="1 2" key="1">
    <citation type="submission" date="2018-08" db="EMBL/GenBank/DDBJ databases">
        <title>A genome reference for cultivated species of the human gut microbiota.</title>
        <authorList>
            <person name="Zou Y."/>
            <person name="Xue W."/>
            <person name="Luo G."/>
        </authorList>
    </citation>
    <scope>NUCLEOTIDE SEQUENCE [LARGE SCALE GENOMIC DNA]</scope>
    <source>
        <strain evidence="1 2">AF14-1AC</strain>
    </source>
</reference>
<dbReference type="PROSITE" id="PS00018">
    <property type="entry name" value="EF_HAND_1"/>
    <property type="match status" value="1"/>
</dbReference>
<name>A0A412YZ69_9BACT</name>
<comment type="caution">
    <text evidence="1">The sequence shown here is derived from an EMBL/GenBank/DDBJ whole genome shotgun (WGS) entry which is preliminary data.</text>
</comment>
<protein>
    <submittedName>
        <fullName evidence="1">DUF4906 domain-containing protein</fullName>
    </submittedName>
</protein>
<evidence type="ECO:0000313" key="1">
    <source>
        <dbReference type="EMBL" id="RGV72951.1"/>
    </source>
</evidence>
<organism evidence="1 2">
    <name type="scientific">Phocaeicola dorei</name>
    <dbReference type="NCBI Taxonomy" id="357276"/>
    <lineage>
        <taxon>Bacteria</taxon>
        <taxon>Pseudomonadati</taxon>
        <taxon>Bacteroidota</taxon>
        <taxon>Bacteroidia</taxon>
        <taxon>Bacteroidales</taxon>
        <taxon>Bacteroidaceae</taxon>
        <taxon>Phocaeicola</taxon>
    </lineage>
</organism>
<dbReference type="Proteomes" id="UP000283678">
    <property type="component" value="Unassembled WGS sequence"/>
</dbReference>
<evidence type="ECO:0000313" key="2">
    <source>
        <dbReference type="Proteomes" id="UP000283678"/>
    </source>
</evidence>
<dbReference type="EMBL" id="QRZL01000021">
    <property type="protein sequence ID" value="RGV72951.1"/>
    <property type="molecule type" value="Genomic_DNA"/>
</dbReference>
<dbReference type="AlphaFoldDB" id="A0A412YZ69"/>
<dbReference type="RefSeq" id="WP_118429274.1">
    <property type="nucleotide sequence ID" value="NZ_QRZL01000021.1"/>
</dbReference>